<gene>
    <name evidence="3" type="ORF">QBC46DRAFT_393934</name>
</gene>
<proteinExistence type="predicted"/>
<dbReference type="GO" id="GO:0005739">
    <property type="term" value="C:mitochondrion"/>
    <property type="evidence" value="ECO:0007669"/>
    <property type="project" value="InterPro"/>
</dbReference>
<feature type="region of interest" description="Disordered" evidence="1">
    <location>
        <begin position="38"/>
        <end position="78"/>
    </location>
</feature>
<dbReference type="Pfam" id="PF19189">
    <property type="entry name" value="Mtf2"/>
    <property type="match status" value="1"/>
</dbReference>
<feature type="region of interest" description="Disordered" evidence="1">
    <location>
        <begin position="287"/>
        <end position="312"/>
    </location>
</feature>
<organism evidence="3 4">
    <name type="scientific">Diplogelasinospora grovesii</name>
    <dbReference type="NCBI Taxonomy" id="303347"/>
    <lineage>
        <taxon>Eukaryota</taxon>
        <taxon>Fungi</taxon>
        <taxon>Dikarya</taxon>
        <taxon>Ascomycota</taxon>
        <taxon>Pezizomycotina</taxon>
        <taxon>Sordariomycetes</taxon>
        <taxon>Sordariomycetidae</taxon>
        <taxon>Sordariales</taxon>
        <taxon>Diplogelasinosporaceae</taxon>
        <taxon>Diplogelasinospora</taxon>
    </lineage>
</organism>
<reference evidence="4" key="1">
    <citation type="journal article" date="2023" name="Mol. Phylogenet. Evol.">
        <title>Genome-scale phylogeny and comparative genomics of the fungal order Sordariales.</title>
        <authorList>
            <person name="Hensen N."/>
            <person name="Bonometti L."/>
            <person name="Westerberg I."/>
            <person name="Brannstrom I.O."/>
            <person name="Guillou S."/>
            <person name="Cros-Aarteil S."/>
            <person name="Calhoun S."/>
            <person name="Haridas S."/>
            <person name="Kuo A."/>
            <person name="Mondo S."/>
            <person name="Pangilinan J."/>
            <person name="Riley R."/>
            <person name="LaButti K."/>
            <person name="Andreopoulos B."/>
            <person name="Lipzen A."/>
            <person name="Chen C."/>
            <person name="Yan M."/>
            <person name="Daum C."/>
            <person name="Ng V."/>
            <person name="Clum A."/>
            <person name="Steindorff A."/>
            <person name="Ohm R.A."/>
            <person name="Martin F."/>
            <person name="Silar P."/>
            <person name="Natvig D.O."/>
            <person name="Lalanne C."/>
            <person name="Gautier V."/>
            <person name="Ament-Velasquez S.L."/>
            <person name="Kruys A."/>
            <person name="Hutchinson M.I."/>
            <person name="Powell A.J."/>
            <person name="Barry K."/>
            <person name="Miller A.N."/>
            <person name="Grigoriev I.V."/>
            <person name="Debuchy R."/>
            <person name="Gladieux P."/>
            <person name="Hiltunen Thoren M."/>
            <person name="Johannesson H."/>
        </authorList>
    </citation>
    <scope>NUCLEOTIDE SEQUENCE [LARGE SCALE GENOMIC DNA]</scope>
    <source>
        <strain evidence="4">CBS 340.73</strain>
    </source>
</reference>
<feature type="domain" description="Mtf2-like C-terminal" evidence="2">
    <location>
        <begin position="254"/>
        <end position="415"/>
    </location>
</feature>
<feature type="region of interest" description="Disordered" evidence="1">
    <location>
        <begin position="206"/>
        <end position="227"/>
    </location>
</feature>
<comment type="caution">
    <text evidence="3">The sequence shown here is derived from an EMBL/GenBank/DDBJ whole genome shotgun (WGS) entry which is preliminary data.</text>
</comment>
<feature type="compositionally biased region" description="Basic and acidic residues" evidence="1">
    <location>
        <begin position="69"/>
        <end position="78"/>
    </location>
</feature>
<evidence type="ECO:0000313" key="4">
    <source>
        <dbReference type="Proteomes" id="UP001303473"/>
    </source>
</evidence>
<keyword evidence="4" id="KW-1185">Reference proteome</keyword>
<dbReference type="Proteomes" id="UP001303473">
    <property type="component" value="Unassembled WGS sequence"/>
</dbReference>
<dbReference type="PANTHER" id="PTHR39468">
    <property type="entry name" value="CHROMOSOME 7, WHOLE GENOME SHOTGUN SEQUENCE"/>
    <property type="match status" value="1"/>
</dbReference>
<sequence>MSPTTLLPFLYQTRTLQRLSRAGLSKPAFRAFLHATAGAHSPRAARPPRAPSKDAIPFELPPDIQVDSEESKERSTITPTEREAFNRIFEEIAARGGKLPTGSSQTNGTPMSAAQFSADLKTAASRHGNIIIQDATTQNDARKKPFNDPFRPFTQMVSAEDREKALLRFPPSLRRAARMAYGVIEPDVNFDGSARGGEADTLAWEQDRAATDHTAGAREEPRRRRVDDDMIGDDLLALDPSAKSAETESLRRSERSRVETRMSQCETDFELWDVMEQEVFGMVDKLGIGEQQQQQPKTKRGRNKVATTTQEKDGEELSMQVHGPLYPSYLLYALRLMDQNFATTSPLALSILPRIKELGLASYVLGVSTPFYNALMSIYWRRYGDMGTVFNLLEEMRHAGLYCDEGSLAILHSAEHFFTDCEDGKKGPFLKELAALPDYEVTLKPKFRQWSATIGAHISERRRDLGH</sequence>
<evidence type="ECO:0000256" key="1">
    <source>
        <dbReference type="SAM" id="MobiDB-lite"/>
    </source>
</evidence>
<name>A0AAN6S1E5_9PEZI</name>
<dbReference type="InterPro" id="IPR043837">
    <property type="entry name" value="Mtf2-like_C"/>
</dbReference>
<accession>A0AAN6S1E5</accession>
<dbReference type="PANTHER" id="PTHR39468:SF1">
    <property type="entry name" value="MTF2-LIKE C-TERMINAL DOMAIN-CONTAINING PROTEIN"/>
    <property type="match status" value="1"/>
</dbReference>
<dbReference type="AlphaFoldDB" id="A0AAN6S1E5"/>
<protein>
    <recommendedName>
        <fullName evidence="2">Mtf2-like C-terminal domain-containing protein</fullName>
    </recommendedName>
</protein>
<dbReference type="EMBL" id="MU853868">
    <property type="protein sequence ID" value="KAK3936934.1"/>
    <property type="molecule type" value="Genomic_DNA"/>
</dbReference>
<dbReference type="InterPro" id="IPR040009">
    <property type="entry name" value="Mtf2/C5D6.12-like"/>
</dbReference>
<evidence type="ECO:0000259" key="2">
    <source>
        <dbReference type="Pfam" id="PF19189"/>
    </source>
</evidence>
<evidence type="ECO:0000313" key="3">
    <source>
        <dbReference type="EMBL" id="KAK3936934.1"/>
    </source>
</evidence>